<comment type="caution">
    <text evidence="1">The sequence shown here is derived from an EMBL/GenBank/DDBJ whole genome shotgun (WGS) entry which is preliminary data.</text>
</comment>
<protein>
    <submittedName>
        <fullName evidence="1">Uncharacterized protein</fullName>
    </submittedName>
</protein>
<sequence length="82" mass="8798">MLEIVPQGPVAEHLKEGEMMGIAHRLDVTGPDALLVISEPLPAGMVTAQNIRHQGVHACSGEKHCRIVFGNQGSPTDLNMVF</sequence>
<organism evidence="1">
    <name type="scientific">bioreactor metagenome</name>
    <dbReference type="NCBI Taxonomy" id="1076179"/>
    <lineage>
        <taxon>unclassified sequences</taxon>
        <taxon>metagenomes</taxon>
        <taxon>ecological metagenomes</taxon>
    </lineage>
</organism>
<evidence type="ECO:0000313" key="1">
    <source>
        <dbReference type="EMBL" id="MPM85999.1"/>
    </source>
</evidence>
<proteinExistence type="predicted"/>
<reference evidence="1" key="1">
    <citation type="submission" date="2019-08" db="EMBL/GenBank/DDBJ databases">
        <authorList>
            <person name="Kucharzyk K."/>
            <person name="Murdoch R.W."/>
            <person name="Higgins S."/>
            <person name="Loffler F."/>
        </authorList>
    </citation>
    <scope>NUCLEOTIDE SEQUENCE</scope>
</reference>
<name>A0A645D9Y8_9ZZZZ</name>
<accession>A0A645D9Y8</accession>
<gene>
    <name evidence="1" type="ORF">SDC9_133082</name>
</gene>
<dbReference type="AntiFam" id="ANF00074">
    <property type="entry name" value="Shadow ORF (opposite alaS)"/>
</dbReference>
<dbReference type="AlphaFoldDB" id="A0A645D9Y8"/>
<dbReference type="EMBL" id="VSSQ01034151">
    <property type="protein sequence ID" value="MPM85999.1"/>
    <property type="molecule type" value="Genomic_DNA"/>
</dbReference>